<gene>
    <name evidence="3" type="ORF">SAMN05216554_0517</name>
</gene>
<protein>
    <recommendedName>
        <fullName evidence="5">Lipoprotein</fullName>
    </recommendedName>
</protein>
<evidence type="ECO:0000313" key="4">
    <source>
        <dbReference type="Proteomes" id="UP000198891"/>
    </source>
</evidence>
<keyword evidence="4" id="KW-1185">Reference proteome</keyword>
<dbReference type="EMBL" id="FNPZ01000001">
    <property type="protein sequence ID" value="SDY50197.1"/>
    <property type="molecule type" value="Genomic_DNA"/>
</dbReference>
<feature type="region of interest" description="Disordered" evidence="1">
    <location>
        <begin position="22"/>
        <end position="65"/>
    </location>
</feature>
<keyword evidence="2" id="KW-0732">Signal</keyword>
<feature type="signal peptide" evidence="2">
    <location>
        <begin position="1"/>
        <end position="30"/>
    </location>
</feature>
<proteinExistence type="predicted"/>
<name>A0A1H3KDF1_9MICO</name>
<organism evidence="3 4">
    <name type="scientific">Herbiconiux ginsengi</name>
    <dbReference type="NCBI Taxonomy" id="381665"/>
    <lineage>
        <taxon>Bacteria</taxon>
        <taxon>Bacillati</taxon>
        <taxon>Actinomycetota</taxon>
        <taxon>Actinomycetes</taxon>
        <taxon>Micrococcales</taxon>
        <taxon>Microbacteriaceae</taxon>
        <taxon>Herbiconiux</taxon>
    </lineage>
</organism>
<feature type="chain" id="PRO_5011479129" description="Lipoprotein" evidence="2">
    <location>
        <begin position="31"/>
        <end position="152"/>
    </location>
</feature>
<dbReference type="AlphaFoldDB" id="A0A1H3KDF1"/>
<evidence type="ECO:0008006" key="5">
    <source>
        <dbReference type="Google" id="ProtNLM"/>
    </source>
</evidence>
<reference evidence="3 4" key="1">
    <citation type="submission" date="2016-10" db="EMBL/GenBank/DDBJ databases">
        <authorList>
            <person name="de Groot N.N."/>
        </authorList>
    </citation>
    <scope>NUCLEOTIDE SEQUENCE [LARGE SCALE GENOMIC DNA]</scope>
    <source>
        <strain evidence="3 4">CGMCC 4.3491</strain>
    </source>
</reference>
<dbReference type="STRING" id="381665.SAMN05216554_0517"/>
<feature type="compositionally biased region" description="Polar residues" evidence="1">
    <location>
        <begin position="22"/>
        <end position="31"/>
    </location>
</feature>
<accession>A0A1H3KDF1</accession>
<sequence length="152" mass="15653">MLPAAAVLTVLLAGCVIGASSAGSSETTQAADPSRPVEELPTRSPTPTPIPDPDPIRVSGEGSASVDIPNPYFPFAQGRDRLSFDGRFTCDGPGAFHVQLLPESTGVVMGGSGCGGAGGGYQMPIERSQQVYTVEITVEPGTTWTFAGQLSR</sequence>
<evidence type="ECO:0000256" key="1">
    <source>
        <dbReference type="SAM" id="MobiDB-lite"/>
    </source>
</evidence>
<evidence type="ECO:0000256" key="2">
    <source>
        <dbReference type="SAM" id="SignalP"/>
    </source>
</evidence>
<dbReference type="Proteomes" id="UP000198891">
    <property type="component" value="Unassembled WGS sequence"/>
</dbReference>
<evidence type="ECO:0000313" key="3">
    <source>
        <dbReference type="EMBL" id="SDY50197.1"/>
    </source>
</evidence>
<feature type="compositionally biased region" description="Pro residues" evidence="1">
    <location>
        <begin position="44"/>
        <end position="53"/>
    </location>
</feature>